<dbReference type="GO" id="GO:0006351">
    <property type="term" value="P:DNA-templated transcription"/>
    <property type="evidence" value="ECO:0007669"/>
    <property type="project" value="InterPro"/>
</dbReference>
<feature type="domain" description="RNA-directed RNA polymerase C-terminal" evidence="5">
    <location>
        <begin position="363"/>
        <end position="625"/>
    </location>
</feature>
<gene>
    <name evidence="6" type="primary">RdRp</name>
</gene>
<keyword evidence="4" id="KW-0693">Viral RNA replication</keyword>
<evidence type="ECO:0000256" key="1">
    <source>
        <dbReference type="ARBA" id="ARBA00022484"/>
    </source>
</evidence>
<dbReference type="Pfam" id="PF00680">
    <property type="entry name" value="RdRP_1"/>
    <property type="match status" value="1"/>
</dbReference>
<accession>A0A6F8QGW0</accession>
<dbReference type="InterPro" id="IPR043502">
    <property type="entry name" value="DNA/RNA_pol_sf"/>
</dbReference>
<keyword evidence="2" id="KW-0808">Transferase</keyword>
<dbReference type="InterPro" id="IPR001205">
    <property type="entry name" value="RNA-dir_pol_C"/>
</dbReference>
<dbReference type="SUPFAM" id="SSF56672">
    <property type="entry name" value="DNA/RNA polymerases"/>
    <property type="match status" value="1"/>
</dbReference>
<dbReference type="GO" id="GO:0003968">
    <property type="term" value="F:RNA-directed RNA polymerase activity"/>
    <property type="evidence" value="ECO:0007669"/>
    <property type="project" value="UniProtKB-KW"/>
</dbReference>
<reference evidence="6" key="1">
    <citation type="submission" date="2020-01" db="EMBL/GenBank/DDBJ databases">
        <authorList>
            <person name="Paul T."/>
            <person name="Suzuki N."/>
            <person name="Kondo H."/>
        </authorList>
    </citation>
    <scope>NUCLEOTIDE SEQUENCE</scope>
    <source>
        <strain evidence="6">W744</strain>
    </source>
</reference>
<dbReference type="GO" id="GO:0003723">
    <property type="term" value="F:RNA binding"/>
    <property type="evidence" value="ECO:0007669"/>
    <property type="project" value="InterPro"/>
</dbReference>
<reference evidence="6" key="2">
    <citation type="submission" date="2020-03" db="EMBL/GenBank/DDBJ databases">
        <title>Diverse partitiviruses from the phytopathogenic fungus, Rosellinia necatrix.</title>
        <authorList>
            <person name="Telengech P."/>
            <person name="Hisano S."/>
            <person name="Mugambi C."/>
            <person name="Hyodo K."/>
            <person name="Arjona J."/>
            <person name="Lopez C."/>
            <person name="Kanematsu S."/>
            <person name="Kondo H."/>
            <person name="Suzuki N."/>
        </authorList>
    </citation>
    <scope>NUCLEOTIDE SEQUENCE</scope>
    <source>
        <strain evidence="6">W744</strain>
    </source>
</reference>
<evidence type="ECO:0000259" key="5">
    <source>
        <dbReference type="Pfam" id="PF00680"/>
    </source>
</evidence>
<name>A0A6F8QGW0_9VIRU</name>
<keyword evidence="1" id="KW-0696">RNA-directed RNA polymerase</keyword>
<proteinExistence type="predicted"/>
<organism evidence="6">
    <name type="scientific">Rosellinia necatrix partitivirus 15</name>
    <dbReference type="NCBI Taxonomy" id="2699383"/>
    <lineage>
        <taxon>Viruses</taxon>
        <taxon>Riboviria</taxon>
        <taxon>Orthornavirae</taxon>
        <taxon>Pisuviricota</taxon>
        <taxon>Duplopiviricetes</taxon>
        <taxon>Durnavirales</taxon>
        <taxon>Partitiviridae</taxon>
    </lineage>
</organism>
<evidence type="ECO:0000256" key="4">
    <source>
        <dbReference type="ARBA" id="ARBA00022953"/>
    </source>
</evidence>
<keyword evidence="3" id="KW-0548">Nucleotidyltransferase</keyword>
<evidence type="ECO:0000256" key="2">
    <source>
        <dbReference type="ARBA" id="ARBA00022679"/>
    </source>
</evidence>
<evidence type="ECO:0000256" key="3">
    <source>
        <dbReference type="ARBA" id="ARBA00022695"/>
    </source>
</evidence>
<dbReference type="EMBL" id="LC517378">
    <property type="protein sequence ID" value="BBU59838.1"/>
    <property type="molecule type" value="Genomic_RNA"/>
</dbReference>
<protein>
    <submittedName>
        <fullName evidence="6">RNA dependent RNA polymerase</fullName>
    </submittedName>
</protein>
<evidence type="ECO:0000313" key="6">
    <source>
        <dbReference type="EMBL" id="BBU59838.1"/>
    </source>
</evidence>
<sequence>MAYSSIRNYFAEATARIRNEWKNFQSSFEDPELTSERILDNDTRRHYQRIRVTEEQDAQILEAEYQHLKATFEHQNDLKFEPFELFKRPTDWHPLPENRIPAPGLVNVPVFYHTDHIVLADPETSRALSPDLISDYAESYIPGDIDFGQPTDPLIETLLSRKYPEYLHILDKYCRPAGTTDATFRDFNKEQKPSEPCTEEREERILKLIDHFLDIQPSQPLHYVDTQYCKLPRVTGTGYHNRHSFKRRAHAKFSHPQEYASRPTSKGYYHNATYEAARILIHKIKMTGIPFDVDFDIIPNMPEKHFKILISKYNQFFNSYPTMLFTRNHISEREKTLKVRPVYAVDEIFIIIELMLTFPLIVQARKPTCAIMHSMETLRGSNHLIDQLAKSFRSFFTIDWSGYDQRLPRPITDCFFLKFLRRKIIISHGYASTMEYPDYPELTPDAMYQRMDNLLHFLHLWYNNMTFLSADGYAYRRLYAGVPSGLYNTQFLDSFGNLYLLIDAMIEFGFTDEEIMAVILFVLGDDNSGLTSWPIARLLEFISFLESYCLKRWNMVLSATKSCKTTDRGNIESLGYRCNYGNPRRDIEKLVAQLCYPEHGIKYRTMSARAIGLAYASCMQSRTFYALCKDIHATFLPYLDPSEREILSLRRQLSPVDTSTELELDIDFTKFPSPEDILDMISHYHGPLPIHSKWNFAHFMNPPDYAPENSFTMYEYEQKNGLTPRTAPNLLHLNMLDSEQVDDLLGV</sequence>